<feature type="domain" description="TadE-like" evidence="1">
    <location>
        <begin position="38"/>
        <end position="80"/>
    </location>
</feature>
<proteinExistence type="predicted"/>
<evidence type="ECO:0000313" key="3">
    <source>
        <dbReference type="Proteomes" id="UP000216057"/>
    </source>
</evidence>
<comment type="caution">
    <text evidence="2">The sequence shown here is derived from an EMBL/GenBank/DDBJ whole genome shotgun (WGS) entry which is preliminary data.</text>
</comment>
<dbReference type="EMBL" id="MWWZ01000014">
    <property type="protein sequence ID" value="OZG64712.1"/>
    <property type="molecule type" value="Genomic_DNA"/>
</dbReference>
<reference evidence="2 3" key="1">
    <citation type="journal article" date="2017" name="BMC Genomics">
        <title>Comparative genomic and phylogenomic analyses of the Bifidobacteriaceae family.</title>
        <authorList>
            <person name="Lugli G.A."/>
            <person name="Milani C."/>
            <person name="Turroni F."/>
            <person name="Duranti S."/>
            <person name="Mancabelli L."/>
            <person name="Mangifesta M."/>
            <person name="Ferrario C."/>
            <person name="Modesto M."/>
            <person name="Mattarelli P."/>
            <person name="Jiri K."/>
            <person name="van Sinderen D."/>
            <person name="Ventura M."/>
        </authorList>
    </citation>
    <scope>NUCLEOTIDE SEQUENCE [LARGE SCALE GENOMIC DNA]</scope>
    <source>
        <strain evidence="2 3">DSM 100216</strain>
    </source>
</reference>
<dbReference type="AlphaFoldDB" id="A0A261FZU4"/>
<gene>
    <name evidence="2" type="ORF">BEUL_2067</name>
</gene>
<name>A0A261FZU4_9BIFI</name>
<sequence length="143" mass="15278">MAMRATSSRPVGKARLPPAFRPYRAMRWRMWSSSYDRGAATAEFAVVLPCVVVVAALLLSLTQAVVVSMDCRDAAAAAARELVVGGTESQAKRIAGRMARSDVTVDIVYRERYVDVTVTCPVLPGPMNLLPARVTGAATGIVP</sequence>
<dbReference type="NCBIfam" id="NF041390">
    <property type="entry name" value="TadE_Rv3655c"/>
    <property type="match status" value="1"/>
</dbReference>
<dbReference type="InterPro" id="IPR012495">
    <property type="entry name" value="TadE-like_dom"/>
</dbReference>
<organism evidence="2 3">
    <name type="scientific">Bifidobacterium eulemuris</name>
    <dbReference type="NCBI Taxonomy" id="1765219"/>
    <lineage>
        <taxon>Bacteria</taxon>
        <taxon>Bacillati</taxon>
        <taxon>Actinomycetota</taxon>
        <taxon>Actinomycetes</taxon>
        <taxon>Bifidobacteriales</taxon>
        <taxon>Bifidobacteriaceae</taxon>
        <taxon>Bifidobacterium</taxon>
    </lineage>
</organism>
<dbReference type="Proteomes" id="UP000216057">
    <property type="component" value="Unassembled WGS sequence"/>
</dbReference>
<evidence type="ECO:0000259" key="1">
    <source>
        <dbReference type="Pfam" id="PF07811"/>
    </source>
</evidence>
<dbReference type="InterPro" id="IPR049790">
    <property type="entry name" value="Rv3655c/TadE"/>
</dbReference>
<evidence type="ECO:0000313" key="2">
    <source>
        <dbReference type="EMBL" id="OZG64712.1"/>
    </source>
</evidence>
<protein>
    <submittedName>
        <fullName evidence="2">Pilus assembly protein TadE</fullName>
    </submittedName>
</protein>
<accession>A0A261FZU4</accession>
<dbReference type="Pfam" id="PF07811">
    <property type="entry name" value="TadE"/>
    <property type="match status" value="1"/>
</dbReference>